<evidence type="ECO:0000256" key="2">
    <source>
        <dbReference type="SAM" id="Phobius"/>
    </source>
</evidence>
<proteinExistence type="predicted"/>
<evidence type="ECO:0000313" key="4">
    <source>
        <dbReference type="Proteomes" id="UP000547209"/>
    </source>
</evidence>
<sequence length="97" mass="10495">MKLNIKNMGFADKMIFILGLTLSGVIVFVLVVGVIVALIKLFMDGKMHSVEIHSVPLLDDEPEAELIAAPYEQKHPDPAGKDDARPDRAAKVGAARS</sequence>
<organism evidence="3 4">
    <name type="scientific">Cohnella nanjingensis</name>
    <dbReference type="NCBI Taxonomy" id="1387779"/>
    <lineage>
        <taxon>Bacteria</taxon>
        <taxon>Bacillati</taxon>
        <taxon>Bacillota</taxon>
        <taxon>Bacilli</taxon>
        <taxon>Bacillales</taxon>
        <taxon>Paenibacillaceae</taxon>
        <taxon>Cohnella</taxon>
    </lineage>
</organism>
<feature type="region of interest" description="Disordered" evidence="1">
    <location>
        <begin position="70"/>
        <end position="97"/>
    </location>
</feature>
<evidence type="ECO:0000256" key="1">
    <source>
        <dbReference type="SAM" id="MobiDB-lite"/>
    </source>
</evidence>
<dbReference type="EMBL" id="JACJVP010000072">
    <property type="protein sequence ID" value="MBB6675372.1"/>
    <property type="molecule type" value="Genomic_DNA"/>
</dbReference>
<keyword evidence="2" id="KW-0472">Membrane</keyword>
<keyword evidence="2" id="KW-1133">Transmembrane helix</keyword>
<evidence type="ECO:0000313" key="3">
    <source>
        <dbReference type="EMBL" id="MBB6675372.1"/>
    </source>
</evidence>
<gene>
    <name evidence="3" type="ORF">H7C19_32410</name>
</gene>
<dbReference type="Proteomes" id="UP000547209">
    <property type="component" value="Unassembled WGS sequence"/>
</dbReference>
<dbReference type="RefSeq" id="WP_185673228.1">
    <property type="nucleotide sequence ID" value="NZ_JACJVP010000072.1"/>
</dbReference>
<protein>
    <submittedName>
        <fullName evidence="3">Uncharacterized protein</fullName>
    </submittedName>
</protein>
<comment type="caution">
    <text evidence="3">The sequence shown here is derived from an EMBL/GenBank/DDBJ whole genome shotgun (WGS) entry which is preliminary data.</text>
</comment>
<keyword evidence="2" id="KW-0812">Transmembrane</keyword>
<dbReference type="AlphaFoldDB" id="A0A7X0RXA8"/>
<feature type="transmembrane region" description="Helical" evidence="2">
    <location>
        <begin position="15"/>
        <end position="39"/>
    </location>
</feature>
<feature type="compositionally biased region" description="Basic and acidic residues" evidence="1">
    <location>
        <begin position="72"/>
        <end position="90"/>
    </location>
</feature>
<name>A0A7X0RXA8_9BACL</name>
<reference evidence="3 4" key="1">
    <citation type="submission" date="2020-08" db="EMBL/GenBank/DDBJ databases">
        <title>Cohnella phylogeny.</title>
        <authorList>
            <person name="Dunlap C."/>
        </authorList>
    </citation>
    <scope>NUCLEOTIDE SEQUENCE [LARGE SCALE GENOMIC DNA]</scope>
    <source>
        <strain evidence="3 4">DSM 28246</strain>
    </source>
</reference>
<keyword evidence="4" id="KW-1185">Reference proteome</keyword>
<accession>A0A7X0RXA8</accession>